<sequence length="173" mass="18257">MPPRPVPRLAPGPGFVRGVSLNPGLALCTQPPAQSLSNLGAPPLPRCPPHPGAARIGWLADKPAGPQAGCAPRLLSIGVRFVLTVFAFIGVPLPSRANNCFGPINASLVTRYIKRRRTMSSPTTPTDLYGVLGVGRTANSAEIEAACSRLYSKRPRVCPAEVESPESQRDVMA</sequence>
<dbReference type="WBParaSite" id="maker-uti_cns_0005628-snap-gene-0.4-mRNA-1">
    <property type="protein sequence ID" value="maker-uti_cns_0005628-snap-gene-0.4-mRNA-1"/>
    <property type="gene ID" value="maker-uti_cns_0005628-snap-gene-0.4"/>
</dbReference>
<name>A0A1I8HEH7_9PLAT</name>
<reference evidence="2" key="1">
    <citation type="submission" date="2016-11" db="UniProtKB">
        <authorList>
            <consortium name="WormBaseParasite"/>
        </authorList>
    </citation>
    <scope>IDENTIFICATION</scope>
</reference>
<protein>
    <submittedName>
        <fullName evidence="2">J domain-containing protein</fullName>
    </submittedName>
</protein>
<proteinExistence type="predicted"/>
<dbReference type="Proteomes" id="UP000095280">
    <property type="component" value="Unplaced"/>
</dbReference>
<accession>A0A1I8HEH7</accession>
<dbReference type="AlphaFoldDB" id="A0A1I8HEH7"/>
<evidence type="ECO:0000313" key="1">
    <source>
        <dbReference type="Proteomes" id="UP000095280"/>
    </source>
</evidence>
<organism evidence="1 2">
    <name type="scientific">Macrostomum lignano</name>
    <dbReference type="NCBI Taxonomy" id="282301"/>
    <lineage>
        <taxon>Eukaryota</taxon>
        <taxon>Metazoa</taxon>
        <taxon>Spiralia</taxon>
        <taxon>Lophotrochozoa</taxon>
        <taxon>Platyhelminthes</taxon>
        <taxon>Rhabditophora</taxon>
        <taxon>Macrostomorpha</taxon>
        <taxon>Macrostomida</taxon>
        <taxon>Macrostomidae</taxon>
        <taxon>Macrostomum</taxon>
    </lineage>
</organism>
<evidence type="ECO:0000313" key="2">
    <source>
        <dbReference type="WBParaSite" id="maker-uti_cns_0005628-snap-gene-0.4-mRNA-1"/>
    </source>
</evidence>
<keyword evidence="1" id="KW-1185">Reference proteome</keyword>